<dbReference type="SUPFAM" id="SSF46689">
    <property type="entry name" value="Homeodomain-like"/>
    <property type="match status" value="1"/>
</dbReference>
<sequence>MVEERLPIKQTRLNETSQRYRQHWDLNPDCRDINAELRRTMISVRQAGVTANRTAAQMNISRRTVSRICRRFIQTGIFDRRTREIWTPYSGKTGRLNVLCSNNDSCPWELLTECGMTG</sequence>
<dbReference type="Gene3D" id="1.10.10.10">
    <property type="entry name" value="Winged helix-like DNA-binding domain superfamily/Winged helix DNA-binding domain"/>
    <property type="match status" value="1"/>
</dbReference>
<dbReference type="AlphaFoldDB" id="A0AAD9JH74"/>
<evidence type="ECO:0000313" key="2">
    <source>
        <dbReference type="EMBL" id="KAK2152115.1"/>
    </source>
</evidence>
<dbReference type="Pfam" id="PF13518">
    <property type="entry name" value="HTH_28"/>
    <property type="match status" value="1"/>
</dbReference>
<comment type="caution">
    <text evidence="2">The sequence shown here is derived from an EMBL/GenBank/DDBJ whole genome shotgun (WGS) entry which is preliminary data.</text>
</comment>
<keyword evidence="3" id="KW-1185">Reference proteome</keyword>
<name>A0AAD9JH74_9ANNE</name>
<dbReference type="InterPro" id="IPR009057">
    <property type="entry name" value="Homeodomain-like_sf"/>
</dbReference>
<protein>
    <recommendedName>
        <fullName evidence="1">Insertion element IS150 protein InsJ-like helix-turn-helix domain-containing protein</fullName>
    </recommendedName>
</protein>
<accession>A0AAD9JH74</accession>
<gene>
    <name evidence="2" type="ORF">LSH36_339g02002</name>
</gene>
<organism evidence="2 3">
    <name type="scientific">Paralvinella palmiformis</name>
    <dbReference type="NCBI Taxonomy" id="53620"/>
    <lineage>
        <taxon>Eukaryota</taxon>
        <taxon>Metazoa</taxon>
        <taxon>Spiralia</taxon>
        <taxon>Lophotrochozoa</taxon>
        <taxon>Annelida</taxon>
        <taxon>Polychaeta</taxon>
        <taxon>Sedentaria</taxon>
        <taxon>Canalipalpata</taxon>
        <taxon>Terebellida</taxon>
        <taxon>Terebelliformia</taxon>
        <taxon>Alvinellidae</taxon>
        <taxon>Paralvinella</taxon>
    </lineage>
</organism>
<dbReference type="EMBL" id="JAODUP010000339">
    <property type="protein sequence ID" value="KAK2152115.1"/>
    <property type="molecule type" value="Genomic_DNA"/>
</dbReference>
<evidence type="ECO:0000259" key="1">
    <source>
        <dbReference type="Pfam" id="PF13518"/>
    </source>
</evidence>
<feature type="domain" description="Insertion element IS150 protein InsJ-like helix-turn-helix" evidence="1">
    <location>
        <begin position="46"/>
        <end position="83"/>
    </location>
</feature>
<dbReference type="InterPro" id="IPR036388">
    <property type="entry name" value="WH-like_DNA-bd_sf"/>
</dbReference>
<proteinExistence type="predicted"/>
<dbReference type="InterPro" id="IPR055247">
    <property type="entry name" value="InsJ-like_HTH"/>
</dbReference>
<dbReference type="Proteomes" id="UP001208570">
    <property type="component" value="Unassembled WGS sequence"/>
</dbReference>
<reference evidence="2" key="1">
    <citation type="journal article" date="2023" name="Mol. Biol. Evol.">
        <title>Third-Generation Sequencing Reveals the Adaptive Role of the Epigenome in Three Deep-Sea Polychaetes.</title>
        <authorList>
            <person name="Perez M."/>
            <person name="Aroh O."/>
            <person name="Sun Y."/>
            <person name="Lan Y."/>
            <person name="Juniper S.K."/>
            <person name="Young C.R."/>
            <person name="Angers B."/>
            <person name="Qian P.Y."/>
        </authorList>
    </citation>
    <scope>NUCLEOTIDE SEQUENCE</scope>
    <source>
        <strain evidence="2">P08H-3</strain>
    </source>
</reference>
<evidence type="ECO:0000313" key="3">
    <source>
        <dbReference type="Proteomes" id="UP001208570"/>
    </source>
</evidence>